<evidence type="ECO:0000313" key="3">
    <source>
        <dbReference type="Proteomes" id="UP000824002"/>
    </source>
</evidence>
<reference evidence="2" key="1">
    <citation type="submission" date="2020-10" db="EMBL/GenBank/DDBJ databases">
        <authorList>
            <person name="Gilroy R."/>
        </authorList>
    </citation>
    <scope>NUCLEOTIDE SEQUENCE</scope>
    <source>
        <strain evidence="2">CHK199-13235</strain>
    </source>
</reference>
<feature type="transmembrane region" description="Helical" evidence="1">
    <location>
        <begin position="6"/>
        <end position="24"/>
    </location>
</feature>
<keyword evidence="1" id="KW-0812">Transmembrane</keyword>
<keyword evidence="1" id="KW-1133">Transmembrane helix</keyword>
<accession>A0A9D1FK10</accession>
<gene>
    <name evidence="2" type="ORF">IAB51_00340</name>
</gene>
<dbReference type="Proteomes" id="UP000824002">
    <property type="component" value="Unassembled WGS sequence"/>
</dbReference>
<reference evidence="2" key="2">
    <citation type="journal article" date="2021" name="PeerJ">
        <title>Extensive microbial diversity within the chicken gut microbiome revealed by metagenomics and culture.</title>
        <authorList>
            <person name="Gilroy R."/>
            <person name="Ravi A."/>
            <person name="Getino M."/>
            <person name="Pursley I."/>
            <person name="Horton D.L."/>
            <person name="Alikhan N.F."/>
            <person name="Baker D."/>
            <person name="Gharbi K."/>
            <person name="Hall N."/>
            <person name="Watson M."/>
            <person name="Adriaenssens E.M."/>
            <person name="Foster-Nyarko E."/>
            <person name="Jarju S."/>
            <person name="Secka A."/>
            <person name="Antonio M."/>
            <person name="Oren A."/>
            <person name="Chaudhuri R.R."/>
            <person name="La Ragione R."/>
            <person name="Hildebrand F."/>
            <person name="Pallen M.J."/>
        </authorList>
    </citation>
    <scope>NUCLEOTIDE SEQUENCE</scope>
    <source>
        <strain evidence="2">CHK199-13235</strain>
    </source>
</reference>
<evidence type="ECO:0000313" key="2">
    <source>
        <dbReference type="EMBL" id="HIS75236.1"/>
    </source>
</evidence>
<sequence length="183" mass="20668">MDAAIVGVIGTILGTILGWFLNSLSNKGKLKLYITSWEDDFQYLDEIGCAVPSNSIEQTEFYSYKLSLDIYNSSGEQKIMRNIAIIFNDGKSDLYKSIPQDIGSRRISGSVAVYDNVLPLNIPPKTVVHIELLNTNHGHELDYIWNTKRIGLTYTDTKGKDKRVIIKSEDYANYFNKCSLKNS</sequence>
<proteinExistence type="predicted"/>
<name>A0A9D1FK10_9FIRM</name>
<evidence type="ECO:0000256" key="1">
    <source>
        <dbReference type="SAM" id="Phobius"/>
    </source>
</evidence>
<comment type="caution">
    <text evidence="2">The sequence shown here is derived from an EMBL/GenBank/DDBJ whole genome shotgun (WGS) entry which is preliminary data.</text>
</comment>
<dbReference type="EMBL" id="DVJP01000004">
    <property type="protein sequence ID" value="HIS75236.1"/>
    <property type="molecule type" value="Genomic_DNA"/>
</dbReference>
<protein>
    <submittedName>
        <fullName evidence="2">Uncharacterized protein</fullName>
    </submittedName>
</protein>
<keyword evidence="1" id="KW-0472">Membrane</keyword>
<organism evidence="2 3">
    <name type="scientific">Candidatus Merdivicinus excrementipullorum</name>
    <dbReference type="NCBI Taxonomy" id="2840867"/>
    <lineage>
        <taxon>Bacteria</taxon>
        <taxon>Bacillati</taxon>
        <taxon>Bacillota</taxon>
        <taxon>Clostridia</taxon>
        <taxon>Eubacteriales</taxon>
        <taxon>Oscillospiraceae</taxon>
        <taxon>Oscillospiraceae incertae sedis</taxon>
        <taxon>Candidatus Merdivicinus</taxon>
    </lineage>
</organism>
<dbReference type="AlphaFoldDB" id="A0A9D1FK10"/>